<comment type="caution">
    <text evidence="1">The sequence shown here is derived from an EMBL/GenBank/DDBJ whole genome shotgun (WGS) entry which is preliminary data.</text>
</comment>
<dbReference type="AlphaFoldDB" id="A0A3L7ALV8"/>
<evidence type="ECO:0000313" key="2">
    <source>
        <dbReference type="Proteomes" id="UP000269692"/>
    </source>
</evidence>
<accession>A0A3L7ALV8</accession>
<proteinExistence type="predicted"/>
<keyword evidence="2" id="KW-1185">Reference proteome</keyword>
<protein>
    <submittedName>
        <fullName evidence="1">Uncharacterized protein</fullName>
    </submittedName>
</protein>
<reference evidence="1 2" key="1">
    <citation type="submission" date="2018-10" db="EMBL/GenBank/DDBJ databases">
        <title>Xanthobacter tagetidis genome sequencing and assembly.</title>
        <authorList>
            <person name="Maclea K.S."/>
            <person name="Goen A.E."/>
            <person name="Fatima S.A."/>
        </authorList>
    </citation>
    <scope>NUCLEOTIDE SEQUENCE [LARGE SCALE GENOMIC DNA]</scope>
    <source>
        <strain evidence="1 2">ATCC 700314</strain>
    </source>
</reference>
<dbReference type="Proteomes" id="UP000269692">
    <property type="component" value="Unassembled WGS sequence"/>
</dbReference>
<gene>
    <name evidence="1" type="ORF">D9R14_05910</name>
</gene>
<sequence length="72" mass="7346">MAPRSPKAAPARAAAPADIDPAALYDVTLSRAVPVGRTLVRPGAAVRLRGDVIQRIATDAPGAVTAFERIAG</sequence>
<name>A0A3L7ALV8_9HYPH</name>
<organism evidence="1 2">
    <name type="scientific">Xanthobacter tagetidis</name>
    <dbReference type="NCBI Taxonomy" id="60216"/>
    <lineage>
        <taxon>Bacteria</taxon>
        <taxon>Pseudomonadati</taxon>
        <taxon>Pseudomonadota</taxon>
        <taxon>Alphaproteobacteria</taxon>
        <taxon>Hyphomicrobiales</taxon>
        <taxon>Xanthobacteraceae</taxon>
        <taxon>Xanthobacter</taxon>
    </lineage>
</organism>
<dbReference type="EMBL" id="RCTF01000003">
    <property type="protein sequence ID" value="RLP80581.1"/>
    <property type="molecule type" value="Genomic_DNA"/>
</dbReference>
<evidence type="ECO:0000313" key="1">
    <source>
        <dbReference type="EMBL" id="RLP80581.1"/>
    </source>
</evidence>
<dbReference type="RefSeq" id="WP_121622374.1">
    <property type="nucleotide sequence ID" value="NZ_JACIIW010000006.1"/>
</dbReference>